<comment type="caution">
    <text evidence="2">The sequence shown here is derived from an EMBL/GenBank/DDBJ whole genome shotgun (WGS) entry which is preliminary data.</text>
</comment>
<gene>
    <name evidence="2" type="ORF">NDI37_21585</name>
</gene>
<keyword evidence="1" id="KW-0812">Transmembrane</keyword>
<evidence type="ECO:0000313" key="3">
    <source>
        <dbReference type="Proteomes" id="UP001442494"/>
    </source>
</evidence>
<dbReference type="EMBL" id="JAMPKK010000058">
    <property type="protein sequence ID" value="MEP0867046.1"/>
    <property type="molecule type" value="Genomic_DNA"/>
</dbReference>
<keyword evidence="1" id="KW-0472">Membrane</keyword>
<evidence type="ECO:0000313" key="2">
    <source>
        <dbReference type="EMBL" id="MEP0867046.1"/>
    </source>
</evidence>
<name>A0ABV0JUG3_9CYAN</name>
<accession>A0ABV0JUG3</accession>
<keyword evidence="1" id="KW-1133">Transmembrane helix</keyword>
<feature type="transmembrane region" description="Helical" evidence="1">
    <location>
        <begin position="67"/>
        <end position="97"/>
    </location>
</feature>
<dbReference type="Proteomes" id="UP001442494">
    <property type="component" value="Unassembled WGS sequence"/>
</dbReference>
<reference evidence="2 3" key="1">
    <citation type="submission" date="2022-04" db="EMBL/GenBank/DDBJ databases">
        <title>Positive selection, recombination, and allopatry shape intraspecific diversity of widespread and dominant cyanobacteria.</title>
        <authorList>
            <person name="Wei J."/>
            <person name="Shu W."/>
            <person name="Hu C."/>
        </authorList>
    </citation>
    <scope>NUCLEOTIDE SEQUENCE [LARGE SCALE GENOMIC DNA]</scope>
    <source>
        <strain evidence="2 3">GB2-A5</strain>
    </source>
</reference>
<proteinExistence type="predicted"/>
<organism evidence="2 3">
    <name type="scientific">Funiculus sociatus GB2-A5</name>
    <dbReference type="NCBI Taxonomy" id="2933946"/>
    <lineage>
        <taxon>Bacteria</taxon>
        <taxon>Bacillati</taxon>
        <taxon>Cyanobacteriota</taxon>
        <taxon>Cyanophyceae</taxon>
        <taxon>Coleofasciculales</taxon>
        <taxon>Coleofasciculaceae</taxon>
        <taxon>Funiculus</taxon>
    </lineage>
</organism>
<keyword evidence="3" id="KW-1185">Reference proteome</keyword>
<evidence type="ECO:0000256" key="1">
    <source>
        <dbReference type="SAM" id="Phobius"/>
    </source>
</evidence>
<protein>
    <submittedName>
        <fullName evidence="2">Uncharacterized protein</fullName>
    </submittedName>
</protein>
<sequence length="391" mass="44077">MKKQVVPDTLIKVGRQGARYQQKTYQANERIHGTTQEALEEYEEVIVDRSAAEIIDQINRRVKSPYYSLYCGIASLIFLFIFYPLSIILAIASLIVYRADVARKTTPLFYEFSDEYSEKKFHESIMSFSNLAMTKTSWRLKSKVAVSDWKRNAGSNASLIRHRSKIGKQNPNLIKTNVDVWGVDAGSIKLYLLPDRFFVFQDGVYSAIPYSEIQASLQDMEYVEQDSLPSDATVIGKTWKYVRRDGGPDRRFNNNRQLPIVQYGVVVFSTQNFIAYLIVSSLGIASSFTQSFSRITASSSTPTEPLPTPAKQFQTALPEVNLPPEHLEPLKKAASEGSELSTSQIAQLLGVSSSFITKNPVSFDYEGFRFVRSGRSGRQISWKVEYLGTGV</sequence>